<dbReference type="PANTHER" id="PTHR43211">
    <property type="entry name" value="FUMARYLACETOACETATE HYDROLASE"/>
    <property type="match status" value="1"/>
</dbReference>
<name>A0A1B3ZA53_9SPHN</name>
<dbReference type="SUPFAM" id="SSF56529">
    <property type="entry name" value="FAH"/>
    <property type="match status" value="1"/>
</dbReference>
<dbReference type="STRING" id="1560345.AWL63_10275"/>
<proteinExistence type="predicted"/>
<evidence type="ECO:0000313" key="3">
    <source>
        <dbReference type="EMBL" id="AOH84298.1"/>
    </source>
</evidence>
<dbReference type="InterPro" id="IPR041072">
    <property type="entry name" value="FAA_hydro_N"/>
</dbReference>
<keyword evidence="3" id="KW-0378">Hydrolase</keyword>
<dbReference type="PANTHER" id="PTHR43211:SF1">
    <property type="entry name" value="BLL6422 PROTEIN"/>
    <property type="match status" value="1"/>
</dbReference>
<dbReference type="Pfam" id="PF01557">
    <property type="entry name" value="FAA_hydrolase"/>
    <property type="match status" value="1"/>
</dbReference>
<dbReference type="RefSeq" id="WP_069204862.1">
    <property type="nucleotide sequence ID" value="NZ_CP014168.1"/>
</dbReference>
<dbReference type="Pfam" id="PF18288">
    <property type="entry name" value="FAA_hydro_N_2"/>
    <property type="match status" value="1"/>
</dbReference>
<evidence type="ECO:0000313" key="4">
    <source>
        <dbReference type="Proteomes" id="UP000094256"/>
    </source>
</evidence>
<dbReference type="InterPro" id="IPR036663">
    <property type="entry name" value="Fumarylacetoacetase_C_sf"/>
</dbReference>
<protein>
    <submittedName>
        <fullName evidence="3">Fumarylacetoacetate hydrolase</fullName>
    </submittedName>
</protein>
<evidence type="ECO:0000259" key="1">
    <source>
        <dbReference type="Pfam" id="PF01557"/>
    </source>
</evidence>
<dbReference type="AlphaFoldDB" id="A0A1B3ZA53"/>
<dbReference type="OrthoDB" id="9775905at2"/>
<evidence type="ECO:0000259" key="2">
    <source>
        <dbReference type="Pfam" id="PF18288"/>
    </source>
</evidence>
<dbReference type="GO" id="GO:0016787">
    <property type="term" value="F:hydrolase activity"/>
    <property type="evidence" value="ECO:0007669"/>
    <property type="project" value="UniProtKB-KW"/>
</dbReference>
<dbReference type="KEGG" id="span:AWL63_10275"/>
<keyword evidence="4" id="KW-1185">Reference proteome</keyword>
<dbReference type="InterPro" id="IPR011234">
    <property type="entry name" value="Fumarylacetoacetase-like_C"/>
</dbReference>
<organism evidence="3 4">
    <name type="scientific">Sphingomonas panacis</name>
    <dbReference type="NCBI Taxonomy" id="1560345"/>
    <lineage>
        <taxon>Bacteria</taxon>
        <taxon>Pseudomonadati</taxon>
        <taxon>Pseudomonadota</taxon>
        <taxon>Alphaproteobacteria</taxon>
        <taxon>Sphingomonadales</taxon>
        <taxon>Sphingomonadaceae</taxon>
        <taxon>Sphingomonas</taxon>
    </lineage>
</organism>
<feature type="domain" description="Fumarylacetoacetase N-terminal" evidence="2">
    <location>
        <begin position="1"/>
        <end position="78"/>
    </location>
</feature>
<dbReference type="EMBL" id="CP014168">
    <property type="protein sequence ID" value="AOH84298.1"/>
    <property type="molecule type" value="Genomic_DNA"/>
</dbReference>
<gene>
    <name evidence="3" type="ORF">AWL63_10275</name>
</gene>
<sequence>MKLATRKNGRPDGELLVVSQNLARAVSGADIVPTMREAVENWQQAAPKLRARSDALRAGTQVGAFDLDAADLLAPLPRPAQWLDASAFPNHGRLMAKAFGLDDVAPADWPLMYQGLSDYTFAPRGPVPFSSEGDGIDFEGEFAVVVEQVPQGTPAKAALERVCLVLLANDWSLRRFGPIEMRAGFGFIRAKPATAFAPVAVTPDELGDRWCDGRVALDLHVHRNAQLVGKPNGREMGFSFGELIAHAAYNRMLSAGSVVGSGTVSNDGYREVGSSCIAEQRSIETIDSGQPTTEFLKFGEQVRMEAFLADGMSVFGAIDQTVCSTEKM</sequence>
<reference evidence="3 4" key="1">
    <citation type="submission" date="2016-01" db="EMBL/GenBank/DDBJ databases">
        <title>Complete genome and mega plasmid sequence of Sphingomonas panacis DCY99 elicits systemic resistance in rice to Xanthomonas oryzae.</title>
        <authorList>
            <person name="Kim Y.J."/>
            <person name="Yang D.C."/>
            <person name="Sing P."/>
        </authorList>
    </citation>
    <scope>NUCLEOTIDE SEQUENCE [LARGE SCALE GENOMIC DNA]</scope>
    <source>
        <strain evidence="3 4">DCY99</strain>
    </source>
</reference>
<dbReference type="Proteomes" id="UP000094256">
    <property type="component" value="Chromosome"/>
</dbReference>
<dbReference type="Gene3D" id="3.90.850.10">
    <property type="entry name" value="Fumarylacetoacetase-like, C-terminal domain"/>
    <property type="match status" value="1"/>
</dbReference>
<accession>A0A1B3ZA53</accession>
<feature type="domain" description="Fumarylacetoacetase-like C-terminal" evidence="1">
    <location>
        <begin position="84"/>
        <end position="322"/>
    </location>
</feature>